<reference evidence="2 3" key="1">
    <citation type="journal article" date="2024" name="BMC Genomics">
        <title>De novo assembly and annotation of Popillia japonica's genome with initial clues to its potential as an invasive pest.</title>
        <authorList>
            <person name="Cucini C."/>
            <person name="Boschi S."/>
            <person name="Funari R."/>
            <person name="Cardaioli E."/>
            <person name="Iannotti N."/>
            <person name="Marturano G."/>
            <person name="Paoli F."/>
            <person name="Bruttini M."/>
            <person name="Carapelli A."/>
            <person name="Frati F."/>
            <person name="Nardi F."/>
        </authorList>
    </citation>
    <scope>NUCLEOTIDE SEQUENCE [LARGE SCALE GENOMIC DNA]</scope>
    <source>
        <strain evidence="2">DMR45628</strain>
    </source>
</reference>
<feature type="region of interest" description="Disordered" evidence="1">
    <location>
        <begin position="51"/>
        <end position="108"/>
    </location>
</feature>
<evidence type="ECO:0000256" key="1">
    <source>
        <dbReference type="SAM" id="MobiDB-lite"/>
    </source>
</evidence>
<protein>
    <submittedName>
        <fullName evidence="2">Nucleocytoplasmic shuttling protein for mRNA cap-binding EIF4E</fullName>
    </submittedName>
</protein>
<feature type="region of interest" description="Disordered" evidence="1">
    <location>
        <begin position="1"/>
        <end position="20"/>
    </location>
</feature>
<sequence>MSAASKHNKTKEDNSAFQKLLAQMQDGHVIQASNGPIPQQKTQPMSIMEMLSHSQKQEEAARLALSHSQKQEEAARLAQMMNSSVSQGHHPNDLNYKLQQSQAPQSQAPQRQMDIFNKLLASGVRQPQARTPPPLNDIGLAGRELLNRPEAQAILQGLKRGDITPQHLYQQLANPAMQSQSRHRELLQMILKLQSPTVAAGSRVLSPVPPHPLFQQQQQLRAIA</sequence>
<gene>
    <name evidence="2" type="ORF">QE152_g1569</name>
</gene>
<accession>A0AAW1N210</accession>
<evidence type="ECO:0000313" key="3">
    <source>
        <dbReference type="Proteomes" id="UP001458880"/>
    </source>
</evidence>
<dbReference type="Proteomes" id="UP001458880">
    <property type="component" value="Unassembled WGS sequence"/>
</dbReference>
<feature type="compositionally biased region" description="Low complexity" evidence="1">
    <location>
        <begin position="99"/>
        <end position="108"/>
    </location>
</feature>
<organism evidence="2 3">
    <name type="scientific">Popillia japonica</name>
    <name type="common">Japanese beetle</name>
    <dbReference type="NCBI Taxonomy" id="7064"/>
    <lineage>
        <taxon>Eukaryota</taxon>
        <taxon>Metazoa</taxon>
        <taxon>Ecdysozoa</taxon>
        <taxon>Arthropoda</taxon>
        <taxon>Hexapoda</taxon>
        <taxon>Insecta</taxon>
        <taxon>Pterygota</taxon>
        <taxon>Neoptera</taxon>
        <taxon>Endopterygota</taxon>
        <taxon>Coleoptera</taxon>
        <taxon>Polyphaga</taxon>
        <taxon>Scarabaeiformia</taxon>
        <taxon>Scarabaeidae</taxon>
        <taxon>Rutelinae</taxon>
        <taxon>Popillia</taxon>
    </lineage>
</organism>
<name>A0AAW1N210_POPJA</name>
<comment type="caution">
    <text evidence="2">The sequence shown here is derived from an EMBL/GenBank/DDBJ whole genome shotgun (WGS) entry which is preliminary data.</text>
</comment>
<dbReference type="AlphaFoldDB" id="A0AAW1N210"/>
<keyword evidence="3" id="KW-1185">Reference proteome</keyword>
<feature type="compositionally biased region" description="Polar residues" evidence="1">
    <location>
        <begin position="80"/>
        <end position="89"/>
    </location>
</feature>
<dbReference type="EMBL" id="JASPKY010000009">
    <property type="protein sequence ID" value="KAK9754036.1"/>
    <property type="molecule type" value="Genomic_DNA"/>
</dbReference>
<evidence type="ECO:0000313" key="2">
    <source>
        <dbReference type="EMBL" id="KAK9754036.1"/>
    </source>
</evidence>
<proteinExistence type="predicted"/>